<evidence type="ECO:0000313" key="1">
    <source>
        <dbReference type="EMBL" id="KAF6169986.1"/>
    </source>
</evidence>
<reference evidence="1 2" key="1">
    <citation type="journal article" date="2020" name="IScience">
        <title>Genome Sequencing of the Endangered Kingdonia uniflora (Circaeasteraceae, Ranunculales) Reveals Potential Mechanisms of Evolutionary Specialization.</title>
        <authorList>
            <person name="Sun Y."/>
            <person name="Deng T."/>
            <person name="Zhang A."/>
            <person name="Moore M.J."/>
            <person name="Landis J.B."/>
            <person name="Lin N."/>
            <person name="Zhang H."/>
            <person name="Zhang X."/>
            <person name="Huang J."/>
            <person name="Zhang X."/>
            <person name="Sun H."/>
            <person name="Wang H."/>
        </authorList>
    </citation>
    <scope>NUCLEOTIDE SEQUENCE [LARGE SCALE GENOMIC DNA]</scope>
    <source>
        <strain evidence="1">TB1705</strain>
        <tissue evidence="1">Leaf</tissue>
    </source>
</reference>
<sequence length="171" mass="18859">MLKKLFISTVSNTIVHHQHPWRTIANRSLSSASSTINSIVLRSLKEHYLEVAKMVQPPKVDPPSLFSVVKGSLDDASHGPVLRRSYGDEEISIAVTRLANVGEDHDDDQGDDINQLFLHVDVSKPGRDDSLQFLCGLYPDAIGIHAVSMRPKVEGLQCLVDSKKYSGPAFQ</sequence>
<accession>A0A7J7NS26</accession>
<dbReference type="Pfam" id="PF02330">
    <property type="entry name" value="MAM33"/>
    <property type="match status" value="1"/>
</dbReference>
<comment type="caution">
    <text evidence="1">The sequence shown here is derived from an EMBL/GenBank/DDBJ whole genome shotgun (WGS) entry which is preliminary data.</text>
</comment>
<dbReference type="EMBL" id="JACGCM010000622">
    <property type="protein sequence ID" value="KAF6169986.1"/>
    <property type="molecule type" value="Genomic_DNA"/>
</dbReference>
<dbReference type="InterPro" id="IPR036561">
    <property type="entry name" value="MAM33_sf"/>
</dbReference>
<organism evidence="1 2">
    <name type="scientific">Kingdonia uniflora</name>
    <dbReference type="NCBI Taxonomy" id="39325"/>
    <lineage>
        <taxon>Eukaryota</taxon>
        <taxon>Viridiplantae</taxon>
        <taxon>Streptophyta</taxon>
        <taxon>Embryophyta</taxon>
        <taxon>Tracheophyta</taxon>
        <taxon>Spermatophyta</taxon>
        <taxon>Magnoliopsida</taxon>
        <taxon>Ranunculales</taxon>
        <taxon>Circaeasteraceae</taxon>
        <taxon>Kingdonia</taxon>
    </lineage>
</organism>
<dbReference type="InterPro" id="IPR003428">
    <property type="entry name" value="MAM33"/>
</dbReference>
<proteinExistence type="predicted"/>
<dbReference type="OrthoDB" id="278212at2759"/>
<name>A0A7J7NS26_9MAGN</name>
<dbReference type="GO" id="GO:0005759">
    <property type="term" value="C:mitochondrial matrix"/>
    <property type="evidence" value="ECO:0007669"/>
    <property type="project" value="InterPro"/>
</dbReference>
<dbReference type="Gene3D" id="3.10.280.10">
    <property type="entry name" value="Mitochondrial glycoprotein"/>
    <property type="match status" value="1"/>
</dbReference>
<keyword evidence="2" id="KW-1185">Reference proteome</keyword>
<dbReference type="PANTHER" id="PTHR31365:SF2">
    <property type="entry name" value="OS01G0771100 PROTEIN"/>
    <property type="match status" value="1"/>
</dbReference>
<dbReference type="AlphaFoldDB" id="A0A7J7NS26"/>
<dbReference type="SUPFAM" id="SSF54529">
    <property type="entry name" value="Mitochondrial glycoprotein MAM33-like"/>
    <property type="match status" value="1"/>
</dbReference>
<gene>
    <name evidence="1" type="ORF">GIB67_034378</name>
</gene>
<protein>
    <submittedName>
        <fullName evidence="1">Uncharacterized protein</fullName>
    </submittedName>
</protein>
<dbReference type="PANTHER" id="PTHR31365">
    <property type="entry name" value="EXPRESSED PROTEIN"/>
    <property type="match status" value="1"/>
</dbReference>
<evidence type="ECO:0000313" key="2">
    <source>
        <dbReference type="Proteomes" id="UP000541444"/>
    </source>
</evidence>
<dbReference type="Proteomes" id="UP000541444">
    <property type="component" value="Unassembled WGS sequence"/>
</dbReference>